<evidence type="ECO:0000313" key="4">
    <source>
        <dbReference type="Proteomes" id="UP001143674"/>
    </source>
</evidence>
<evidence type="ECO:0000313" key="3">
    <source>
        <dbReference type="EMBL" id="MDB0520079.1"/>
    </source>
</evidence>
<keyword evidence="2" id="KW-0812">Transmembrane</keyword>
<dbReference type="EMBL" id="JAIVEX010000001">
    <property type="protein sequence ID" value="MDB0520079.1"/>
    <property type="molecule type" value="Genomic_DNA"/>
</dbReference>
<comment type="caution">
    <text evidence="3">The sequence shown here is derived from an EMBL/GenBank/DDBJ whole genome shotgun (WGS) entry which is preliminary data.</text>
</comment>
<protein>
    <recommendedName>
        <fullName evidence="5">Transmembrane protein</fullName>
    </recommendedName>
</protein>
<gene>
    <name evidence="3" type="ORF">LBW55_00420</name>
</gene>
<keyword evidence="2" id="KW-1133">Transmembrane helix</keyword>
<proteinExistence type="predicted"/>
<keyword evidence="2" id="KW-0472">Membrane</keyword>
<dbReference type="AlphaFoldDB" id="A0A7X0Q2H9"/>
<dbReference type="Proteomes" id="UP001143674">
    <property type="component" value="Unassembled WGS sequence"/>
</dbReference>
<feature type="compositionally biased region" description="Low complexity" evidence="1">
    <location>
        <begin position="19"/>
        <end position="29"/>
    </location>
</feature>
<dbReference type="RefSeq" id="WP_043944362.1">
    <property type="nucleotide sequence ID" value="NZ_CDMA01000001.1"/>
</dbReference>
<evidence type="ECO:0000256" key="1">
    <source>
        <dbReference type="SAM" id="MobiDB-lite"/>
    </source>
</evidence>
<reference evidence="3" key="1">
    <citation type="submission" date="2021-09" db="EMBL/GenBank/DDBJ databases">
        <title>Genomic analysis of Ralstonia spp.</title>
        <authorList>
            <person name="Aburjaile F."/>
            <person name="Ariute J.C."/>
            <person name="Pais A.K.L."/>
            <person name="Albuquerque G.M.R."/>
            <person name="Silva A.M.F."/>
            <person name="Brenig B."/>
            <person name="Azevedo V."/>
            <person name="Matiuzzi M."/>
            <person name="Ramos R."/>
            <person name="Goes-Neto A."/>
            <person name="Soares S."/>
            <person name="Iseppon A.M.B."/>
            <person name="Souza E."/>
            <person name="Gama M."/>
        </authorList>
    </citation>
    <scope>NUCLEOTIDE SEQUENCE</scope>
    <source>
        <strain evidence="3">B4</strain>
    </source>
</reference>
<sequence length="72" mass="8152">MSIQDREWYQEELRRRAQATKQAAPQKAAAQDDEHADAPSDMPGAHWHWSVKLIVVGWALALIGVAIRYVGR</sequence>
<evidence type="ECO:0000256" key="2">
    <source>
        <dbReference type="SAM" id="Phobius"/>
    </source>
</evidence>
<feature type="region of interest" description="Disordered" evidence="1">
    <location>
        <begin position="14"/>
        <end position="42"/>
    </location>
</feature>
<organism evidence="3 4">
    <name type="scientific">Ralstonia solanacearum</name>
    <name type="common">Pseudomonas solanacearum</name>
    <dbReference type="NCBI Taxonomy" id="305"/>
    <lineage>
        <taxon>Bacteria</taxon>
        <taxon>Pseudomonadati</taxon>
        <taxon>Pseudomonadota</taxon>
        <taxon>Betaproteobacteria</taxon>
        <taxon>Burkholderiales</taxon>
        <taxon>Burkholderiaceae</taxon>
        <taxon>Ralstonia</taxon>
        <taxon>Ralstonia solanacearum species complex</taxon>
    </lineage>
</organism>
<feature type="transmembrane region" description="Helical" evidence="2">
    <location>
        <begin position="49"/>
        <end position="70"/>
    </location>
</feature>
<accession>A0A7X0Q2H9</accession>
<evidence type="ECO:0008006" key="5">
    <source>
        <dbReference type="Google" id="ProtNLM"/>
    </source>
</evidence>
<name>A0A7X0Q2H9_RALSL</name>